<protein>
    <submittedName>
        <fullName evidence="1">Uncharacterized protein</fullName>
    </submittedName>
</protein>
<proteinExistence type="predicted"/>
<sequence length="121" mass="12874">MVALRLSGQTGICVDAVSKGGLLALCRALFQSPALDNGDAVKRSSKVSQKLSKMVSSFEREVSWVVCGSVRPYLKGVKASAILCVHRYAGTGGTECLVAKGRIENSPVGGKKWTVEEFRKG</sequence>
<organism evidence="1 2">
    <name type="scientific">Pelobates cultripes</name>
    <name type="common">Western spadefoot toad</name>
    <dbReference type="NCBI Taxonomy" id="61616"/>
    <lineage>
        <taxon>Eukaryota</taxon>
        <taxon>Metazoa</taxon>
        <taxon>Chordata</taxon>
        <taxon>Craniata</taxon>
        <taxon>Vertebrata</taxon>
        <taxon>Euteleostomi</taxon>
        <taxon>Amphibia</taxon>
        <taxon>Batrachia</taxon>
        <taxon>Anura</taxon>
        <taxon>Pelobatoidea</taxon>
        <taxon>Pelobatidae</taxon>
        <taxon>Pelobates</taxon>
    </lineage>
</organism>
<dbReference type="Proteomes" id="UP001295444">
    <property type="component" value="Chromosome 01"/>
</dbReference>
<evidence type="ECO:0000313" key="2">
    <source>
        <dbReference type="Proteomes" id="UP001295444"/>
    </source>
</evidence>
<gene>
    <name evidence="1" type="ORF">PECUL_23A050811</name>
</gene>
<keyword evidence="2" id="KW-1185">Reference proteome</keyword>
<evidence type="ECO:0000313" key="1">
    <source>
        <dbReference type="EMBL" id="CAH2222976.1"/>
    </source>
</evidence>
<accession>A0AAD1R330</accession>
<name>A0AAD1R330_PELCU</name>
<dbReference type="EMBL" id="OW240912">
    <property type="protein sequence ID" value="CAH2222976.1"/>
    <property type="molecule type" value="Genomic_DNA"/>
</dbReference>
<dbReference type="AlphaFoldDB" id="A0AAD1R330"/>
<reference evidence="1" key="1">
    <citation type="submission" date="2022-03" db="EMBL/GenBank/DDBJ databases">
        <authorList>
            <person name="Alioto T."/>
            <person name="Alioto T."/>
            <person name="Gomez Garrido J."/>
        </authorList>
    </citation>
    <scope>NUCLEOTIDE SEQUENCE</scope>
</reference>